<dbReference type="InterPro" id="IPR004813">
    <property type="entry name" value="OPT"/>
</dbReference>
<feature type="region of interest" description="Disordered" evidence="9">
    <location>
        <begin position="1"/>
        <end position="26"/>
    </location>
</feature>
<comment type="similarity">
    <text evidence="2">Belongs to the oligopeptide OPT transporter family.</text>
</comment>
<dbReference type="GO" id="GO:0016020">
    <property type="term" value="C:membrane"/>
    <property type="evidence" value="ECO:0007669"/>
    <property type="project" value="UniProtKB-SubCell"/>
</dbReference>
<reference evidence="11" key="1">
    <citation type="submission" date="2020-10" db="EMBL/GenBank/DDBJ databases">
        <authorList>
            <person name="Muller C M."/>
        </authorList>
    </citation>
    <scope>NUCLEOTIDE SEQUENCE</scope>
    <source>
        <strain evidence="11">THUN-12</strain>
    </source>
</reference>
<dbReference type="AlphaFoldDB" id="A0A9W4CW99"/>
<feature type="transmembrane region" description="Helical" evidence="10">
    <location>
        <begin position="212"/>
        <end position="234"/>
    </location>
</feature>
<keyword evidence="6" id="KW-0653">Protein transport</keyword>
<feature type="transmembrane region" description="Helical" evidence="10">
    <location>
        <begin position="332"/>
        <end position="353"/>
    </location>
</feature>
<dbReference type="Proteomes" id="UP000683417">
    <property type="component" value="Unassembled WGS sequence"/>
</dbReference>
<feature type="transmembrane region" description="Helical" evidence="10">
    <location>
        <begin position="588"/>
        <end position="607"/>
    </location>
</feature>
<dbReference type="InterPro" id="IPR004648">
    <property type="entry name" value="Oligpept_transpt"/>
</dbReference>
<keyword evidence="8 10" id="KW-0472">Membrane</keyword>
<dbReference type="EMBL" id="CAJHIT010000002">
    <property type="protein sequence ID" value="CAD6499729.1"/>
    <property type="molecule type" value="Genomic_DNA"/>
</dbReference>
<sequence length="790" mass="88058">MSENGIDREKSASADSEEISPTCTGTGIYKTDDTNIFITEKNHDVECSRKVSENSAAATVSRNAQDMVLRALKTDDDPSLNPWTLRMFLIGIGLSSFGSILATIFMFKPQSVSVSVIFMSIISYFIGNAMATFLPRKGLIGRWINPHSFNSKEHIAIIIMSHSASGAAYATEVLAAQKLYYNVVPSSLIAILLLLSSQLLGYGMAGLLRQALVYPTAMIWPQILPICSLIETLHRDRGEMKKRFKFFWIILVIVTVWEIFPQYIMPVLTGVSVFCLANQKSLVFTNIFGGSNGNEGLGLFSVSFDWLYISSAPLFVPLITLVNSFMGYILGVGLLIGLYYGNVWNALSFPFLAQQLFSRESNSSHFEIYNQTAILDTDRKLNITAIDDSGVPFFSASLASHLLTTNLGMGATVLHVFLWNRKDLRMIFDGLKHWKLSNLIPSQLFKKGKSNQPKQRCEIDSTKLDPHYRQMLAYAEVPATWYLCVLILSISLAMFCSYTLESTLPWWALLIAVFLGFLCTLSFGILSGRLGFHVPITSTMQMIGGVLLTGRPVANMYFVLFGANSQIQALNLVMSLKFGQYSKLSPKCTFAVQILGTIFGAIINYILMSTITTNQREILLSTQGTNIWSGQAIQSFNSNAIAFGALPKYLFGVGRAYQFVIFALPIGFIAPLPFYFLHRRFPSLGFDKIVTPVIFWFMGFLAIGINSSVPMFFAIGFIVQFYVRKRYPEWFVKYNYLLAAAISGGTELMVFITTFGVQGIIGKEVPFPPYWGNNYQQGNFDFCARNPALS</sequence>
<dbReference type="PANTHER" id="PTHR22601">
    <property type="entry name" value="ISP4 LIKE PROTEIN"/>
    <property type="match status" value="1"/>
</dbReference>
<feature type="transmembrane region" description="Helical" evidence="10">
    <location>
        <begin position="87"/>
        <end position="107"/>
    </location>
</feature>
<proteinExistence type="inferred from homology"/>
<name>A0A9W4CW99_BLUGR</name>
<keyword evidence="7 10" id="KW-1133">Transmembrane helix</keyword>
<keyword evidence="3" id="KW-0813">Transport</keyword>
<evidence type="ECO:0000256" key="6">
    <source>
        <dbReference type="ARBA" id="ARBA00022927"/>
    </source>
</evidence>
<evidence type="ECO:0000313" key="11">
    <source>
        <dbReference type="EMBL" id="CAD6499729.1"/>
    </source>
</evidence>
<feature type="transmembrane region" description="Helical" evidence="10">
    <location>
        <begin position="179"/>
        <end position="200"/>
    </location>
</feature>
<dbReference type="Pfam" id="PF03169">
    <property type="entry name" value="OPT"/>
    <property type="match status" value="1"/>
</dbReference>
<gene>
    <name evidence="11" type="ORF">BGTH12_LOCUS1087</name>
</gene>
<evidence type="ECO:0000256" key="4">
    <source>
        <dbReference type="ARBA" id="ARBA00022692"/>
    </source>
</evidence>
<protein>
    <submittedName>
        <fullName evidence="11">BgTH12-03837</fullName>
    </submittedName>
</protein>
<organism evidence="11 12">
    <name type="scientific">Blumeria graminis f. sp. triticale</name>
    <dbReference type="NCBI Taxonomy" id="1689686"/>
    <lineage>
        <taxon>Eukaryota</taxon>
        <taxon>Fungi</taxon>
        <taxon>Dikarya</taxon>
        <taxon>Ascomycota</taxon>
        <taxon>Pezizomycotina</taxon>
        <taxon>Leotiomycetes</taxon>
        <taxon>Erysiphales</taxon>
        <taxon>Erysiphaceae</taxon>
        <taxon>Blumeria</taxon>
    </lineage>
</organism>
<feature type="transmembrane region" description="Helical" evidence="10">
    <location>
        <begin position="656"/>
        <end position="677"/>
    </location>
</feature>
<evidence type="ECO:0000256" key="5">
    <source>
        <dbReference type="ARBA" id="ARBA00022856"/>
    </source>
</evidence>
<feature type="compositionally biased region" description="Basic and acidic residues" evidence="9">
    <location>
        <begin position="1"/>
        <end position="12"/>
    </location>
</feature>
<comment type="subcellular location">
    <subcellularLocation>
        <location evidence="1">Membrane</location>
        <topology evidence="1">Multi-pass membrane protein</topology>
    </subcellularLocation>
</comment>
<feature type="transmembrane region" description="Helical" evidence="10">
    <location>
        <begin position="506"/>
        <end position="525"/>
    </location>
</feature>
<feature type="transmembrane region" description="Helical" evidence="10">
    <location>
        <begin position="479"/>
        <end position="500"/>
    </location>
</feature>
<feature type="transmembrane region" description="Helical" evidence="10">
    <location>
        <begin position="154"/>
        <end position="172"/>
    </location>
</feature>
<evidence type="ECO:0000256" key="3">
    <source>
        <dbReference type="ARBA" id="ARBA00022448"/>
    </source>
</evidence>
<evidence type="ECO:0000256" key="7">
    <source>
        <dbReference type="ARBA" id="ARBA00022989"/>
    </source>
</evidence>
<evidence type="ECO:0000256" key="9">
    <source>
        <dbReference type="SAM" id="MobiDB-lite"/>
    </source>
</evidence>
<feature type="transmembrane region" description="Helical" evidence="10">
    <location>
        <begin position="246"/>
        <end position="264"/>
    </location>
</feature>
<evidence type="ECO:0000256" key="2">
    <source>
        <dbReference type="ARBA" id="ARBA00008807"/>
    </source>
</evidence>
<feature type="transmembrane region" description="Helical" evidence="10">
    <location>
        <begin position="689"/>
        <end position="722"/>
    </location>
</feature>
<keyword evidence="5" id="KW-0571">Peptide transport</keyword>
<comment type="caution">
    <text evidence="11">The sequence shown here is derived from an EMBL/GenBank/DDBJ whole genome shotgun (WGS) entry which is preliminary data.</text>
</comment>
<evidence type="ECO:0000256" key="8">
    <source>
        <dbReference type="ARBA" id="ARBA00023136"/>
    </source>
</evidence>
<keyword evidence="4 10" id="KW-0812">Transmembrane</keyword>
<evidence type="ECO:0000313" key="12">
    <source>
        <dbReference type="Proteomes" id="UP000683417"/>
    </source>
</evidence>
<feature type="transmembrane region" description="Helical" evidence="10">
    <location>
        <begin position="398"/>
        <end position="419"/>
    </location>
</feature>
<dbReference type="GO" id="GO:0015031">
    <property type="term" value="P:protein transport"/>
    <property type="evidence" value="ECO:0007669"/>
    <property type="project" value="UniProtKB-KW"/>
</dbReference>
<feature type="transmembrane region" description="Helical" evidence="10">
    <location>
        <begin position="114"/>
        <end position="134"/>
    </location>
</feature>
<dbReference type="GO" id="GO:0035673">
    <property type="term" value="F:oligopeptide transmembrane transporter activity"/>
    <property type="evidence" value="ECO:0007669"/>
    <property type="project" value="InterPro"/>
</dbReference>
<dbReference type="NCBIfam" id="TIGR00728">
    <property type="entry name" value="OPT_sfam"/>
    <property type="match status" value="1"/>
</dbReference>
<accession>A0A9W4CW99</accession>
<evidence type="ECO:0000256" key="1">
    <source>
        <dbReference type="ARBA" id="ARBA00004141"/>
    </source>
</evidence>
<feature type="transmembrane region" description="Helical" evidence="10">
    <location>
        <begin position="734"/>
        <end position="757"/>
    </location>
</feature>
<feature type="transmembrane region" description="Helical" evidence="10">
    <location>
        <begin position="306"/>
        <end position="325"/>
    </location>
</feature>
<feature type="transmembrane region" description="Helical" evidence="10">
    <location>
        <begin position="556"/>
        <end position="576"/>
    </location>
</feature>
<evidence type="ECO:0000256" key="10">
    <source>
        <dbReference type="SAM" id="Phobius"/>
    </source>
</evidence>